<evidence type="ECO:0000256" key="4">
    <source>
        <dbReference type="ARBA" id="ARBA00022840"/>
    </source>
</evidence>
<protein>
    <recommendedName>
        <fullName evidence="6">DNA 3'-5' helicase II</fullName>
    </recommendedName>
</protein>
<evidence type="ECO:0000256" key="7">
    <source>
        <dbReference type="PROSITE-ProRule" id="PRU00560"/>
    </source>
</evidence>
<feature type="binding site" evidence="7">
    <location>
        <begin position="258"/>
        <end position="265"/>
    </location>
    <ligand>
        <name>ATP</name>
        <dbReference type="ChEBI" id="CHEBI:30616"/>
    </ligand>
</feature>
<dbReference type="InterPro" id="IPR014016">
    <property type="entry name" value="UvrD-like_ATP-bd"/>
</dbReference>
<sequence length="767" mass="85923">MAVNRYIAVQREAVEEIVGNRLLQTTDFELGDQLGEFLSGRELDLAKIAPRLMAQRGASNAGLIITCAGAKTPAFVVFDLEESHLFGDSQAKVDAVQCFQRVLRFSVKYWDQRVLNPTELIYPAYSKAVIFPFPISQKTGFRISVDLNPYAGRLQKRGQSERYLLVYKSGREENQGPAETPSFTVFRKFIEDLAKIELGVHVAIPEGATIASFQNVSIGSPPGRLDIHQGYDLWMRALTSEQRRFVESGLATPMRIEGPAGTGKTLCLALKAVHGLRTSEGVDVENSSLFVTHSEASRRSIVSVLQSMDADNFLTALSPRRVLKVATLQGLCAEILRRELSDTELLDPDAYDAKQIQLLYVEDAFHRAKDELGTYQKFLSSSFLSFLSSEDEWPIIQMLQHEIGVVIKGRANEQFDAYKRVPALKSGLPLVNDGDKSFVWRVYELYREQLISGAQFDTDDVMLSALGQLATPIWRRRRSREGYDCIYIDETHLFNMNELSIFHHLTKREDRFQIAFAVDRSQAIGDRGWAGDFDWETLVPQESQRLDHSKMKVSSVFRCSSDIVNLAFSVTSSGANLFTNFEDPLALANSNQSFEEERICEPPAFVVFENDEALVDGSYERAERMSREMASSRGDVAIVAFTEELFRALIAKAELANKPVEVLKERGNVEVVRRAKQSGRFVLSMPDYVGGLEFDGVVLVGVDQGRVPPSGGISHESRAFMNFTAHNRLYVAITRARYRVLVTGVRARGPSSILNTAFSSHAIQLRE</sequence>
<accession>A0ABU0J7M3</accession>
<dbReference type="Pfam" id="PF00580">
    <property type="entry name" value="UvrD-helicase"/>
    <property type="match status" value="1"/>
</dbReference>
<organism evidence="9 10">
    <name type="scientific">Labrys wisconsinensis</name>
    <dbReference type="NCBI Taxonomy" id="425677"/>
    <lineage>
        <taxon>Bacteria</taxon>
        <taxon>Pseudomonadati</taxon>
        <taxon>Pseudomonadota</taxon>
        <taxon>Alphaproteobacteria</taxon>
        <taxon>Hyphomicrobiales</taxon>
        <taxon>Xanthobacteraceae</taxon>
        <taxon>Labrys</taxon>
    </lineage>
</organism>
<evidence type="ECO:0000256" key="1">
    <source>
        <dbReference type="ARBA" id="ARBA00022741"/>
    </source>
</evidence>
<evidence type="ECO:0000256" key="5">
    <source>
        <dbReference type="ARBA" id="ARBA00023125"/>
    </source>
</evidence>
<proteinExistence type="predicted"/>
<reference evidence="9 10" key="1">
    <citation type="submission" date="2023-07" db="EMBL/GenBank/DDBJ databases">
        <title>Genomic Encyclopedia of Type Strains, Phase IV (KMG-IV): sequencing the most valuable type-strain genomes for metagenomic binning, comparative biology and taxonomic classification.</title>
        <authorList>
            <person name="Goeker M."/>
        </authorList>
    </citation>
    <scope>NUCLEOTIDE SEQUENCE [LARGE SCALE GENOMIC DNA]</scope>
    <source>
        <strain evidence="9 10">DSM 19619</strain>
    </source>
</reference>
<dbReference type="EMBL" id="JAUSVX010000005">
    <property type="protein sequence ID" value="MDQ0470268.1"/>
    <property type="molecule type" value="Genomic_DNA"/>
</dbReference>
<dbReference type="InterPro" id="IPR027417">
    <property type="entry name" value="P-loop_NTPase"/>
</dbReference>
<dbReference type="RefSeq" id="WP_307273982.1">
    <property type="nucleotide sequence ID" value="NZ_JAUSVX010000005.1"/>
</dbReference>
<evidence type="ECO:0000313" key="9">
    <source>
        <dbReference type="EMBL" id="MDQ0470268.1"/>
    </source>
</evidence>
<keyword evidence="2 7" id="KW-0378">Hydrolase</keyword>
<feature type="domain" description="UvrD-like helicase ATP-binding" evidence="8">
    <location>
        <begin position="237"/>
        <end position="560"/>
    </location>
</feature>
<keyword evidence="1 7" id="KW-0547">Nucleotide-binding</keyword>
<dbReference type="PANTHER" id="PTHR11070">
    <property type="entry name" value="UVRD / RECB / PCRA DNA HELICASE FAMILY MEMBER"/>
    <property type="match status" value="1"/>
</dbReference>
<keyword evidence="3 7" id="KW-0347">Helicase</keyword>
<evidence type="ECO:0000256" key="3">
    <source>
        <dbReference type="ARBA" id="ARBA00022806"/>
    </source>
</evidence>
<dbReference type="SUPFAM" id="SSF52540">
    <property type="entry name" value="P-loop containing nucleoside triphosphate hydrolases"/>
    <property type="match status" value="1"/>
</dbReference>
<dbReference type="InterPro" id="IPR013986">
    <property type="entry name" value="DExx_box_DNA_helicase_dom_sf"/>
</dbReference>
<keyword evidence="4 7" id="KW-0067">ATP-binding</keyword>
<dbReference type="GO" id="GO:0004386">
    <property type="term" value="F:helicase activity"/>
    <property type="evidence" value="ECO:0007669"/>
    <property type="project" value="UniProtKB-KW"/>
</dbReference>
<evidence type="ECO:0000256" key="2">
    <source>
        <dbReference type="ARBA" id="ARBA00022801"/>
    </source>
</evidence>
<keyword evidence="5" id="KW-0238">DNA-binding</keyword>
<dbReference type="Gene3D" id="1.10.10.160">
    <property type="match status" value="1"/>
</dbReference>
<gene>
    <name evidence="9" type="ORF">QO011_003284</name>
</gene>
<comment type="caution">
    <text evidence="9">The sequence shown here is derived from an EMBL/GenBank/DDBJ whole genome shotgun (WGS) entry which is preliminary data.</text>
</comment>
<dbReference type="PROSITE" id="PS51198">
    <property type="entry name" value="UVRD_HELICASE_ATP_BIND"/>
    <property type="match status" value="1"/>
</dbReference>
<keyword evidence="10" id="KW-1185">Reference proteome</keyword>
<dbReference type="Gene3D" id="3.40.50.300">
    <property type="entry name" value="P-loop containing nucleotide triphosphate hydrolases"/>
    <property type="match status" value="2"/>
</dbReference>
<dbReference type="PANTHER" id="PTHR11070:SF2">
    <property type="entry name" value="ATP-DEPENDENT DNA HELICASE SRS2"/>
    <property type="match status" value="1"/>
</dbReference>
<dbReference type="InterPro" id="IPR000212">
    <property type="entry name" value="DNA_helicase_UvrD/REP"/>
</dbReference>
<evidence type="ECO:0000256" key="6">
    <source>
        <dbReference type="ARBA" id="ARBA00034923"/>
    </source>
</evidence>
<evidence type="ECO:0000259" key="8">
    <source>
        <dbReference type="PROSITE" id="PS51198"/>
    </source>
</evidence>
<name>A0ABU0J7M3_9HYPH</name>
<dbReference type="Proteomes" id="UP001242480">
    <property type="component" value="Unassembled WGS sequence"/>
</dbReference>
<evidence type="ECO:0000313" key="10">
    <source>
        <dbReference type="Proteomes" id="UP001242480"/>
    </source>
</evidence>